<feature type="compositionally biased region" description="Pro residues" evidence="1">
    <location>
        <begin position="51"/>
        <end position="64"/>
    </location>
</feature>
<evidence type="ECO:0000313" key="2">
    <source>
        <dbReference type="EMBL" id="TFY70695.1"/>
    </source>
</evidence>
<evidence type="ECO:0000313" key="3">
    <source>
        <dbReference type="Proteomes" id="UP000298327"/>
    </source>
</evidence>
<feature type="region of interest" description="Disordered" evidence="1">
    <location>
        <begin position="690"/>
        <end position="714"/>
    </location>
</feature>
<feature type="compositionally biased region" description="Pro residues" evidence="1">
    <location>
        <begin position="703"/>
        <end position="712"/>
    </location>
</feature>
<dbReference type="PANTHER" id="PTHR37327">
    <property type="entry name" value="CHROMOSOME 1, WHOLE GENOME SHOTGUN SEQUENCE"/>
    <property type="match status" value="1"/>
</dbReference>
<feature type="region of interest" description="Disordered" evidence="1">
    <location>
        <begin position="520"/>
        <end position="665"/>
    </location>
</feature>
<dbReference type="OrthoDB" id="2245455at2759"/>
<keyword evidence="3" id="KW-1185">Reference proteome</keyword>
<organism evidence="2 3">
    <name type="scientific">Dentipellis fragilis</name>
    <dbReference type="NCBI Taxonomy" id="205917"/>
    <lineage>
        <taxon>Eukaryota</taxon>
        <taxon>Fungi</taxon>
        <taxon>Dikarya</taxon>
        <taxon>Basidiomycota</taxon>
        <taxon>Agaricomycotina</taxon>
        <taxon>Agaricomycetes</taxon>
        <taxon>Russulales</taxon>
        <taxon>Hericiaceae</taxon>
        <taxon>Dentipellis</taxon>
    </lineage>
</organism>
<feature type="compositionally biased region" description="Low complexity" evidence="1">
    <location>
        <begin position="21"/>
        <end position="38"/>
    </location>
</feature>
<dbReference type="PANTHER" id="PTHR37327:SF1">
    <property type="entry name" value="MICROTUBULE INTERACTING AND TRANSPORT DOMAIN-CONTAINING PROTEIN"/>
    <property type="match status" value="1"/>
</dbReference>
<proteinExistence type="predicted"/>
<feature type="compositionally biased region" description="Polar residues" evidence="1">
    <location>
        <begin position="139"/>
        <end position="149"/>
    </location>
</feature>
<feature type="compositionally biased region" description="Polar residues" evidence="1">
    <location>
        <begin position="596"/>
        <end position="621"/>
    </location>
</feature>
<feature type="compositionally biased region" description="Polar residues" evidence="1">
    <location>
        <begin position="643"/>
        <end position="665"/>
    </location>
</feature>
<feature type="compositionally biased region" description="Pro residues" evidence="1">
    <location>
        <begin position="403"/>
        <end position="423"/>
    </location>
</feature>
<dbReference type="EMBL" id="SEOQ01000087">
    <property type="protein sequence ID" value="TFY70695.1"/>
    <property type="molecule type" value="Genomic_DNA"/>
</dbReference>
<protein>
    <recommendedName>
        <fullName evidence="4">MIT domain-containing protein</fullName>
    </recommendedName>
</protein>
<evidence type="ECO:0000256" key="1">
    <source>
        <dbReference type="SAM" id="MobiDB-lite"/>
    </source>
</evidence>
<feature type="compositionally biased region" description="Polar residues" evidence="1">
    <location>
        <begin position="543"/>
        <end position="570"/>
    </location>
</feature>
<sequence length="1014" mass="109047">MQLGDSRPPSVLGHASDWSARDPLPSSSAPPSAFSQPATLAQRRRSSAYHTPPPAPPPSQPIPSVPILDTTTYDLASRQPEPSVGLSHSGSSPNLSQFARPLASPNLAAIAAFSQSRSATISQSPPAPPAPLHHGEDMPQQSTRQPSTSRHQEIIPDRLLLSPQDPQLSATEPRPSSRRALTKALELAREAVKLDSTNDDPYGAVIAYGKSVALLSKVMERVMRGEDSTETHRKRGGRRRSVVAQEEEVKRLKAIHDTYADRMNILSLIYSIPPIPHSPTSLYTASISASTDSTQPPSPTSGSPSSEFSDQTPFTPSLLTDDGNDGRRYSTEDTIKLDSDIYLNGEELVDGLPTPAVHPYAAPARISVEIDPQTLDPPPPVPAPARTNTAPLRLSRPRASSALPPPVPPPQSSLPPAPVPEPAPSTKHLNVTTRPRGNSTGHVRSGSGSRLAALQEESERLDEAHPQSVSQPQTDAEEEYRRPRTRSILQAQSERETLPLPPLPPSVDALMEPVTPRTVVNGAEQLSPPSSAKFTTPRPRGASTISTRSEIASSHNGIINSSTTMGTISQRRSKASAPPGSGSPQLGESVPPSAMKMSTSGLPVSSSNGQPYGRSRASSQPGHRPNLAGLPPVSFDMPPRPPSVSSSIQQNGGITRKSSSATSRHQLPQISVLTGMLSPTIGTPINQLVPPPPIPHNNLPTTPTSPLPPAPPSDSMRQPYHMMNLLRHTMTSKSGGYITRRLHVPHEVWSQGGAKLTNLPEKVRVVEVLCSALEELQNTSGEIFGAGNVSSGMGMGIGGVSKKEGELWAAKLEEFSTICDGVVANFGKKLGVGEGFVLKKSSGVTSWGGKLTRQFDKLTNAKNLDSPASYVSGLSRLFLQAQLLDEHCKAILMQPIAPTYAALPIDLRPAYESKLRRASEFFATVVLTFVIRDLAQLLDKYVKKCEKWLADGSLVIIFFTSLRFASPHFSPTLSSRPYSNLLFFSPAIPHFFFFCMRIYRGLGWDAPWLAVQQM</sequence>
<accession>A0A4Y9Z7G7</accession>
<feature type="compositionally biased region" description="Low complexity" evidence="1">
    <location>
        <begin position="575"/>
        <end position="584"/>
    </location>
</feature>
<dbReference type="STRING" id="205917.A0A4Y9Z7G7"/>
<comment type="caution">
    <text evidence="2">The sequence shown here is derived from an EMBL/GenBank/DDBJ whole genome shotgun (WGS) entry which is preliminary data.</text>
</comment>
<feature type="region of interest" description="Disordered" evidence="1">
    <location>
        <begin position="286"/>
        <end position="330"/>
    </location>
</feature>
<feature type="compositionally biased region" description="Low complexity" evidence="1">
    <location>
        <begin position="286"/>
        <end position="309"/>
    </location>
</feature>
<feature type="region of interest" description="Disordered" evidence="1">
    <location>
        <begin position="370"/>
        <end position="484"/>
    </location>
</feature>
<evidence type="ECO:0008006" key="4">
    <source>
        <dbReference type="Google" id="ProtNLM"/>
    </source>
</evidence>
<feature type="region of interest" description="Disordered" evidence="1">
    <location>
        <begin position="117"/>
        <end position="179"/>
    </location>
</feature>
<feature type="region of interest" description="Disordered" evidence="1">
    <location>
        <begin position="1"/>
        <end position="98"/>
    </location>
</feature>
<feature type="compositionally biased region" description="Polar residues" evidence="1">
    <location>
        <begin position="427"/>
        <end position="448"/>
    </location>
</feature>
<feature type="compositionally biased region" description="Low complexity" evidence="1">
    <location>
        <begin position="384"/>
        <end position="402"/>
    </location>
</feature>
<dbReference type="Proteomes" id="UP000298327">
    <property type="component" value="Unassembled WGS sequence"/>
</dbReference>
<dbReference type="AlphaFoldDB" id="A0A4Y9Z7G7"/>
<name>A0A4Y9Z7G7_9AGAM</name>
<feature type="compositionally biased region" description="Polar residues" evidence="1">
    <location>
        <begin position="86"/>
        <end position="97"/>
    </location>
</feature>
<gene>
    <name evidence="2" type="ORF">EVG20_g2317</name>
</gene>
<reference evidence="2 3" key="1">
    <citation type="submission" date="2019-02" db="EMBL/GenBank/DDBJ databases">
        <title>Genome sequencing of the rare red list fungi Dentipellis fragilis.</title>
        <authorList>
            <person name="Buettner E."/>
            <person name="Kellner H."/>
        </authorList>
    </citation>
    <scope>NUCLEOTIDE SEQUENCE [LARGE SCALE GENOMIC DNA]</scope>
    <source>
        <strain evidence="2 3">DSM 105465</strain>
    </source>
</reference>